<keyword evidence="3" id="KW-1185">Reference proteome</keyword>
<dbReference type="Proteomes" id="UP000007305">
    <property type="component" value="Chromosome 3"/>
</dbReference>
<feature type="compositionally biased region" description="Polar residues" evidence="1">
    <location>
        <begin position="24"/>
        <end position="40"/>
    </location>
</feature>
<organism evidence="2 3">
    <name type="scientific">Zea mays</name>
    <name type="common">Maize</name>
    <dbReference type="NCBI Taxonomy" id="4577"/>
    <lineage>
        <taxon>Eukaryota</taxon>
        <taxon>Viridiplantae</taxon>
        <taxon>Streptophyta</taxon>
        <taxon>Embryophyta</taxon>
        <taxon>Tracheophyta</taxon>
        <taxon>Spermatophyta</taxon>
        <taxon>Magnoliopsida</taxon>
        <taxon>Liliopsida</taxon>
        <taxon>Poales</taxon>
        <taxon>Poaceae</taxon>
        <taxon>PACMAD clade</taxon>
        <taxon>Panicoideae</taxon>
        <taxon>Andropogonodae</taxon>
        <taxon>Andropogoneae</taxon>
        <taxon>Tripsacinae</taxon>
        <taxon>Zea</taxon>
    </lineage>
</organism>
<reference evidence="2" key="2">
    <citation type="submission" date="2019-07" db="EMBL/GenBank/DDBJ databases">
        <authorList>
            <person name="Seetharam A."/>
            <person name="Woodhouse M."/>
            <person name="Cannon E."/>
        </authorList>
    </citation>
    <scope>NUCLEOTIDE SEQUENCE [LARGE SCALE GENOMIC DNA]</scope>
    <source>
        <strain evidence="2">cv. B73</strain>
    </source>
</reference>
<feature type="region of interest" description="Disordered" evidence="1">
    <location>
        <begin position="1"/>
        <end position="129"/>
    </location>
</feature>
<sequence length="214" mass="23211">MDESAPRNERPRIVDGPTERVSPLSANTSRTRPSIGSSGNRKQQERRRRGEARLRRPGSGSFVVTAVSPRRDGALLDARASGTPGKQVGTRAGRHSAQRKRKRRREVPVRLSPREVPVSPGPCIHHPLPLAPARSWFGRSAVPRLRHVAPRRSTRLCRASSSPPDSSPQTGALSQAPTTVNNAAPPPVSFAEGRRQGDIARYSRSPQASTAVRG</sequence>
<accession>A0A804NEA2</accession>
<evidence type="ECO:0000313" key="2">
    <source>
        <dbReference type="EnsemblPlants" id="Zm00001eb154840_P001"/>
    </source>
</evidence>
<evidence type="ECO:0000313" key="3">
    <source>
        <dbReference type="Proteomes" id="UP000007305"/>
    </source>
</evidence>
<evidence type="ECO:0000256" key="1">
    <source>
        <dbReference type="SAM" id="MobiDB-lite"/>
    </source>
</evidence>
<dbReference type="Gramene" id="Zm00001eb154840_T001">
    <property type="protein sequence ID" value="Zm00001eb154840_P001"/>
    <property type="gene ID" value="Zm00001eb154840"/>
</dbReference>
<feature type="compositionally biased region" description="Polar residues" evidence="1">
    <location>
        <begin position="159"/>
        <end position="175"/>
    </location>
</feature>
<protein>
    <submittedName>
        <fullName evidence="2">Uncharacterized protein</fullName>
    </submittedName>
</protein>
<dbReference type="InParanoid" id="A0A804NEA2"/>
<proteinExistence type="predicted"/>
<feature type="compositionally biased region" description="Basic and acidic residues" evidence="1">
    <location>
        <begin position="1"/>
        <end position="13"/>
    </location>
</feature>
<dbReference type="EnsemblPlants" id="Zm00001eb154840_T001">
    <property type="protein sequence ID" value="Zm00001eb154840_P001"/>
    <property type="gene ID" value="Zm00001eb154840"/>
</dbReference>
<reference evidence="2" key="3">
    <citation type="submission" date="2021-05" db="UniProtKB">
        <authorList>
            <consortium name="EnsemblPlants"/>
        </authorList>
    </citation>
    <scope>IDENTIFICATION</scope>
    <source>
        <strain evidence="2">cv. B73</strain>
    </source>
</reference>
<feature type="region of interest" description="Disordered" evidence="1">
    <location>
        <begin position="148"/>
        <end position="214"/>
    </location>
</feature>
<feature type="compositionally biased region" description="Polar residues" evidence="1">
    <location>
        <begin position="204"/>
        <end position="214"/>
    </location>
</feature>
<feature type="compositionally biased region" description="Basic residues" evidence="1">
    <location>
        <begin position="92"/>
        <end position="105"/>
    </location>
</feature>
<reference evidence="3" key="1">
    <citation type="submission" date="2015-12" db="EMBL/GenBank/DDBJ databases">
        <title>Update maize B73 reference genome by single molecule sequencing technologies.</title>
        <authorList>
            <consortium name="Maize Genome Sequencing Project"/>
            <person name="Ware D."/>
        </authorList>
    </citation>
    <scope>NUCLEOTIDE SEQUENCE [LARGE SCALE GENOMIC DNA]</scope>
    <source>
        <strain evidence="3">cv. B73</strain>
    </source>
</reference>
<dbReference type="AlphaFoldDB" id="A0A804NEA2"/>
<name>A0A804NEA2_MAIZE</name>